<dbReference type="PANTHER" id="PTHR38446:SF1">
    <property type="entry name" value="BLL0914 PROTEIN"/>
    <property type="match status" value="1"/>
</dbReference>
<gene>
    <name evidence="2" type="ORF">FY030_15685</name>
</gene>
<dbReference type="KEGG" id="serw:FY030_15685"/>
<dbReference type="Pfam" id="PF06993">
    <property type="entry name" value="DUF1304"/>
    <property type="match status" value="1"/>
</dbReference>
<keyword evidence="1" id="KW-0812">Transmembrane</keyword>
<accession>A0A5J6V822</accession>
<evidence type="ECO:0000313" key="2">
    <source>
        <dbReference type="EMBL" id="QFG69955.1"/>
    </source>
</evidence>
<keyword evidence="1" id="KW-1133">Transmembrane helix</keyword>
<dbReference type="OrthoDB" id="9803832at2"/>
<feature type="transmembrane region" description="Helical" evidence="1">
    <location>
        <begin position="6"/>
        <end position="27"/>
    </location>
</feature>
<organism evidence="2 3">
    <name type="scientific">Ornithinimicrobium pratense</name>
    <dbReference type="NCBI Taxonomy" id="2593973"/>
    <lineage>
        <taxon>Bacteria</taxon>
        <taxon>Bacillati</taxon>
        <taxon>Actinomycetota</taxon>
        <taxon>Actinomycetes</taxon>
        <taxon>Micrococcales</taxon>
        <taxon>Ornithinimicrobiaceae</taxon>
        <taxon>Ornithinimicrobium</taxon>
    </lineage>
</organism>
<evidence type="ECO:0000313" key="3">
    <source>
        <dbReference type="Proteomes" id="UP000326546"/>
    </source>
</evidence>
<dbReference type="PANTHER" id="PTHR38446">
    <property type="entry name" value="BLL0914 PROTEIN"/>
    <property type="match status" value="1"/>
</dbReference>
<dbReference type="EMBL" id="CP044427">
    <property type="protein sequence ID" value="QFG69955.1"/>
    <property type="molecule type" value="Genomic_DNA"/>
</dbReference>
<proteinExistence type="predicted"/>
<reference evidence="2 3" key="1">
    <citation type="submission" date="2019-09" db="EMBL/GenBank/DDBJ databases">
        <title>Serinicoccus pratensis sp. nov., isolated from meadow soil.</title>
        <authorList>
            <person name="Zhang W."/>
        </authorList>
    </citation>
    <scope>NUCLEOTIDE SEQUENCE [LARGE SCALE GENOMIC DNA]</scope>
    <source>
        <strain evidence="2 3">W204</strain>
    </source>
</reference>
<protein>
    <submittedName>
        <fullName evidence="2">DUF1304 domain-containing protein</fullName>
    </submittedName>
</protein>
<dbReference type="Proteomes" id="UP000326546">
    <property type="component" value="Chromosome"/>
</dbReference>
<keyword evidence="1" id="KW-0472">Membrane</keyword>
<dbReference type="InterPro" id="IPR009732">
    <property type="entry name" value="DUF1304"/>
</dbReference>
<dbReference type="AlphaFoldDB" id="A0A5J6V822"/>
<sequence>MLFAGLILAALAAVLHVYLFYLESMAWTSREARRIFRTTPQEAQQQRLLAFNQGFYNLFLALLVALGAVSYALGSTTVGLTLLLAGTGCMLAAAVVLAFSSPAYRRAAVRQGALPLLAVLALVGSLP</sequence>
<name>A0A5J6V822_9MICO</name>
<feature type="transmembrane region" description="Helical" evidence="1">
    <location>
        <begin position="80"/>
        <end position="100"/>
    </location>
</feature>
<feature type="transmembrane region" description="Helical" evidence="1">
    <location>
        <begin position="55"/>
        <end position="74"/>
    </location>
</feature>
<keyword evidence="3" id="KW-1185">Reference proteome</keyword>
<evidence type="ECO:0000256" key="1">
    <source>
        <dbReference type="SAM" id="Phobius"/>
    </source>
</evidence>
<dbReference type="RefSeq" id="WP_158062449.1">
    <property type="nucleotide sequence ID" value="NZ_CP044427.1"/>
</dbReference>